<protein>
    <submittedName>
        <fullName evidence="2">Uncharacterized protein</fullName>
    </submittedName>
</protein>
<proteinExistence type="predicted"/>
<evidence type="ECO:0000313" key="2">
    <source>
        <dbReference type="EMBL" id="SEC71844.1"/>
    </source>
</evidence>
<sequence length="81" mass="8343">MTRFKILGAAAILSLMSATPVFAQAAIQEPGAFAFYYPNNDVLNGGRPTPAAGMDARTPVLFGSGGPVMGSSAKGAFHARR</sequence>
<dbReference type="RefSeq" id="WP_074818514.1">
    <property type="nucleotide sequence ID" value="NZ_FNTI01000001.1"/>
</dbReference>
<dbReference type="OrthoDB" id="8240192at2"/>
<dbReference type="EMBL" id="FNTI01000001">
    <property type="protein sequence ID" value="SEC71844.1"/>
    <property type="molecule type" value="Genomic_DNA"/>
</dbReference>
<feature type="signal peptide" evidence="1">
    <location>
        <begin position="1"/>
        <end position="23"/>
    </location>
</feature>
<evidence type="ECO:0000256" key="1">
    <source>
        <dbReference type="SAM" id="SignalP"/>
    </source>
</evidence>
<evidence type="ECO:0000313" key="3">
    <source>
        <dbReference type="Proteomes" id="UP000183208"/>
    </source>
</evidence>
<reference evidence="2 3" key="1">
    <citation type="submission" date="2016-10" db="EMBL/GenBank/DDBJ databases">
        <authorList>
            <person name="de Groot N.N."/>
        </authorList>
    </citation>
    <scope>NUCLEOTIDE SEQUENCE [LARGE SCALE GENOMIC DNA]</scope>
    <source>
        <strain evidence="2 3">GAS522</strain>
    </source>
</reference>
<name>A0A1H4UUM3_9BRAD</name>
<dbReference type="AlphaFoldDB" id="A0A1H4UUM3"/>
<organism evidence="2 3">
    <name type="scientific">Bradyrhizobium lablabi</name>
    <dbReference type="NCBI Taxonomy" id="722472"/>
    <lineage>
        <taxon>Bacteria</taxon>
        <taxon>Pseudomonadati</taxon>
        <taxon>Pseudomonadota</taxon>
        <taxon>Alphaproteobacteria</taxon>
        <taxon>Hyphomicrobiales</taxon>
        <taxon>Nitrobacteraceae</taxon>
        <taxon>Bradyrhizobium</taxon>
    </lineage>
</organism>
<accession>A0A1H4UUM3</accession>
<dbReference type="Proteomes" id="UP000183208">
    <property type="component" value="Unassembled WGS sequence"/>
</dbReference>
<gene>
    <name evidence="2" type="ORF">SAMN05444171_2100</name>
</gene>
<feature type="chain" id="PRO_5010205449" evidence="1">
    <location>
        <begin position="24"/>
        <end position="81"/>
    </location>
</feature>
<keyword evidence="1" id="KW-0732">Signal</keyword>